<keyword evidence="10" id="KW-0472">Membrane</keyword>
<dbReference type="InterPro" id="IPR001138">
    <property type="entry name" value="Zn2Cys6_DnaBD"/>
</dbReference>
<dbReference type="GO" id="GO:0043565">
    <property type="term" value="F:sequence-specific DNA binding"/>
    <property type="evidence" value="ECO:0007669"/>
    <property type="project" value="TreeGrafter"/>
</dbReference>
<dbReference type="PANTHER" id="PTHR47782:SF12">
    <property type="entry name" value="ZN(II)2CYS6 TRANSCRIPTION FACTOR (EUROFUNG)"/>
    <property type="match status" value="1"/>
</dbReference>
<dbReference type="SUPFAM" id="SSF57701">
    <property type="entry name" value="Zn2/Cys6 DNA-binding domain"/>
    <property type="match status" value="1"/>
</dbReference>
<evidence type="ECO:0000313" key="13">
    <source>
        <dbReference type="Proteomes" id="UP001201262"/>
    </source>
</evidence>
<dbReference type="GO" id="GO:0000981">
    <property type="term" value="F:DNA-binding transcription factor activity, RNA polymerase II-specific"/>
    <property type="evidence" value="ECO:0007669"/>
    <property type="project" value="InterPro"/>
</dbReference>
<dbReference type="EMBL" id="JAJTJA010000006">
    <property type="protein sequence ID" value="KAH8697577.1"/>
    <property type="molecule type" value="Genomic_DNA"/>
</dbReference>
<keyword evidence="4" id="KW-0805">Transcription regulation</keyword>
<keyword evidence="6" id="KW-0804">Transcription</keyword>
<dbReference type="Pfam" id="PF04082">
    <property type="entry name" value="Fungal_trans"/>
    <property type="match status" value="1"/>
</dbReference>
<evidence type="ECO:0000313" key="12">
    <source>
        <dbReference type="EMBL" id="KAH8697577.1"/>
    </source>
</evidence>
<evidence type="ECO:0000256" key="5">
    <source>
        <dbReference type="ARBA" id="ARBA00023125"/>
    </source>
</evidence>
<evidence type="ECO:0000256" key="8">
    <source>
        <dbReference type="SAM" id="Coils"/>
    </source>
</evidence>
<dbReference type="SMART" id="SM00066">
    <property type="entry name" value="GAL4"/>
    <property type="match status" value="1"/>
</dbReference>
<dbReference type="GO" id="GO:0006351">
    <property type="term" value="P:DNA-templated transcription"/>
    <property type="evidence" value="ECO:0007669"/>
    <property type="project" value="InterPro"/>
</dbReference>
<keyword evidence="7" id="KW-0539">Nucleus</keyword>
<organism evidence="12 13">
    <name type="scientific">Talaromyces proteolyticus</name>
    <dbReference type="NCBI Taxonomy" id="1131652"/>
    <lineage>
        <taxon>Eukaryota</taxon>
        <taxon>Fungi</taxon>
        <taxon>Dikarya</taxon>
        <taxon>Ascomycota</taxon>
        <taxon>Pezizomycotina</taxon>
        <taxon>Eurotiomycetes</taxon>
        <taxon>Eurotiomycetidae</taxon>
        <taxon>Eurotiales</taxon>
        <taxon>Trichocomaceae</taxon>
        <taxon>Talaromyces</taxon>
        <taxon>Talaromyces sect. Bacilispori</taxon>
    </lineage>
</organism>
<keyword evidence="13" id="KW-1185">Reference proteome</keyword>
<proteinExistence type="predicted"/>
<keyword evidence="5" id="KW-0238">DNA-binding</keyword>
<feature type="compositionally biased region" description="Polar residues" evidence="9">
    <location>
        <begin position="109"/>
        <end position="122"/>
    </location>
</feature>
<feature type="transmembrane region" description="Helical" evidence="10">
    <location>
        <begin position="535"/>
        <end position="558"/>
    </location>
</feature>
<comment type="subcellular location">
    <subcellularLocation>
        <location evidence="1">Nucleus</location>
    </subcellularLocation>
</comment>
<dbReference type="CDD" id="cd12148">
    <property type="entry name" value="fungal_TF_MHR"/>
    <property type="match status" value="1"/>
</dbReference>
<evidence type="ECO:0000256" key="6">
    <source>
        <dbReference type="ARBA" id="ARBA00023163"/>
    </source>
</evidence>
<dbReference type="GO" id="GO:0008270">
    <property type="term" value="F:zinc ion binding"/>
    <property type="evidence" value="ECO:0007669"/>
    <property type="project" value="InterPro"/>
</dbReference>
<evidence type="ECO:0000256" key="10">
    <source>
        <dbReference type="SAM" id="Phobius"/>
    </source>
</evidence>
<keyword evidence="10" id="KW-0812">Transmembrane</keyword>
<keyword evidence="8" id="KW-0175">Coiled coil</keyword>
<accession>A0AAD4Q0F1</accession>
<dbReference type="GO" id="GO:0005634">
    <property type="term" value="C:nucleus"/>
    <property type="evidence" value="ECO:0007669"/>
    <property type="project" value="UniProtKB-SubCell"/>
</dbReference>
<dbReference type="Gene3D" id="4.10.240.10">
    <property type="entry name" value="Zn(2)-C6 fungal-type DNA-binding domain"/>
    <property type="match status" value="1"/>
</dbReference>
<dbReference type="PROSITE" id="PS50048">
    <property type="entry name" value="ZN2_CY6_FUNGAL_2"/>
    <property type="match status" value="1"/>
</dbReference>
<dbReference type="RefSeq" id="XP_046072278.1">
    <property type="nucleotide sequence ID" value="XM_046216167.1"/>
</dbReference>
<evidence type="ECO:0000256" key="4">
    <source>
        <dbReference type="ARBA" id="ARBA00023015"/>
    </source>
</evidence>
<dbReference type="PANTHER" id="PTHR47782">
    <property type="entry name" value="ZN(II)2CYS6 TRANSCRIPTION FACTOR (EUROFUNG)-RELATED"/>
    <property type="match status" value="1"/>
</dbReference>
<protein>
    <submittedName>
        <fullName evidence="12">Fungal-specific transcription factor domain-containing protein</fullName>
    </submittedName>
</protein>
<dbReference type="InterPro" id="IPR036864">
    <property type="entry name" value="Zn2-C6_fun-type_DNA-bd_sf"/>
</dbReference>
<name>A0AAD4Q0F1_9EURO</name>
<feature type="coiled-coil region" evidence="8">
    <location>
        <begin position="40"/>
        <end position="74"/>
    </location>
</feature>
<evidence type="ECO:0000256" key="3">
    <source>
        <dbReference type="ARBA" id="ARBA00022833"/>
    </source>
</evidence>
<feature type="domain" description="Zn(2)-C6 fungal-type" evidence="11">
    <location>
        <begin position="3"/>
        <end position="33"/>
    </location>
</feature>
<evidence type="ECO:0000256" key="9">
    <source>
        <dbReference type="SAM" id="MobiDB-lite"/>
    </source>
</evidence>
<evidence type="ECO:0000256" key="2">
    <source>
        <dbReference type="ARBA" id="ARBA00022723"/>
    </source>
</evidence>
<dbReference type="GO" id="GO:0045944">
    <property type="term" value="P:positive regulation of transcription by RNA polymerase II"/>
    <property type="evidence" value="ECO:0007669"/>
    <property type="project" value="TreeGrafter"/>
</dbReference>
<dbReference type="InterPro" id="IPR007219">
    <property type="entry name" value="XnlR_reg_dom"/>
</dbReference>
<sequence>MHACERCYSRKTKCDRRLPECGSCIKSRSSCQYPNKRRDRQLQQEYLKSLEVRLKELEKENEQLRGRASSQVEDLDISVNVLQSHQSTPNTDQRAPNQLDVAESHDAWAQQSPEQAAGSLQRTPGEEARYLGSSNGVDFVDVVERVVDSSHTASGLFGRVSDSHRMLDRVAFPSIPQTARLVDQEVAMPLINSYFAHWHLIFPLLYRPGFMQMVQNIYSDPHFYQQNTACAFAFDIVLALGSVPSKRVEWSYRDVESHFARALIRLNEVSSLHDIRSLQALLLYCIYGIHASLRDTSSEMWEVLGKATRLCVEIGLHHKISRDLPRCQLHVTGPIPVSVQVEMQRRCFWCYHNLERIVSISLGRPLALHDDDIHVRLPSAADDEALDKTSTNTFSSSQATSPFLMHILLRKIQSKIHRFMYTSRSVQVLPLHERQAIRRELFNELQDWRKNISLLPLPPADSLSAITCSYLHPSWYQALYHSGCLQLFRPSATFPATEGLESYEDMDDVLQIIWNSSRLVLAKYFELLCDRHLNYSWVCLYTIFIAGLANVYSVGCCAQRRKRGIMAFLPSFFDVVSDVRDCSNILTAICERWGDARGSCDIFNQLSMSALKGLVATSFHQKTDKTAPVSRNNQTIIEPQSMTSANGEMRDSAVNGRRLTPQTLPSPGYSGLDQYTSNSFAPFDPIVDFQQMFLEMQETISTRGQVETDEVMLGFSQEWFER</sequence>
<gene>
    <name evidence="12" type="ORF">BGW36DRAFT_378946</name>
</gene>
<keyword evidence="3" id="KW-0862">Zinc</keyword>
<dbReference type="Pfam" id="PF00172">
    <property type="entry name" value="Zn_clus"/>
    <property type="match status" value="1"/>
</dbReference>
<evidence type="ECO:0000259" key="11">
    <source>
        <dbReference type="PROSITE" id="PS50048"/>
    </source>
</evidence>
<keyword evidence="10" id="KW-1133">Transmembrane helix</keyword>
<comment type="caution">
    <text evidence="12">The sequence shown here is derived from an EMBL/GenBank/DDBJ whole genome shotgun (WGS) entry which is preliminary data.</text>
</comment>
<dbReference type="AlphaFoldDB" id="A0AAD4Q0F1"/>
<dbReference type="SMART" id="SM00906">
    <property type="entry name" value="Fungal_trans"/>
    <property type="match status" value="1"/>
</dbReference>
<evidence type="ECO:0000256" key="7">
    <source>
        <dbReference type="ARBA" id="ARBA00023242"/>
    </source>
</evidence>
<dbReference type="CDD" id="cd00067">
    <property type="entry name" value="GAL4"/>
    <property type="match status" value="1"/>
</dbReference>
<reference evidence="12" key="1">
    <citation type="submission" date="2021-12" db="EMBL/GenBank/DDBJ databases">
        <title>Convergent genome expansion in fungi linked to evolution of root-endophyte symbiosis.</title>
        <authorList>
            <consortium name="DOE Joint Genome Institute"/>
            <person name="Ke Y.-H."/>
            <person name="Bonito G."/>
            <person name="Liao H.-L."/>
            <person name="Looney B."/>
            <person name="Rojas-Flechas A."/>
            <person name="Nash J."/>
            <person name="Hameed K."/>
            <person name="Schadt C."/>
            <person name="Martin F."/>
            <person name="Crous P.W."/>
            <person name="Miettinen O."/>
            <person name="Magnuson J.K."/>
            <person name="Labbe J."/>
            <person name="Jacobson D."/>
            <person name="Doktycz M.J."/>
            <person name="Veneault-Fourrey C."/>
            <person name="Kuo A."/>
            <person name="Mondo S."/>
            <person name="Calhoun S."/>
            <person name="Riley R."/>
            <person name="Ohm R."/>
            <person name="LaButti K."/>
            <person name="Andreopoulos B."/>
            <person name="Pangilinan J."/>
            <person name="Nolan M."/>
            <person name="Tritt A."/>
            <person name="Clum A."/>
            <person name="Lipzen A."/>
            <person name="Daum C."/>
            <person name="Barry K."/>
            <person name="Grigoriev I.V."/>
            <person name="Vilgalys R."/>
        </authorList>
    </citation>
    <scope>NUCLEOTIDE SEQUENCE</scope>
    <source>
        <strain evidence="12">PMI_201</strain>
    </source>
</reference>
<feature type="region of interest" description="Disordered" evidence="9">
    <location>
        <begin position="103"/>
        <end position="127"/>
    </location>
</feature>
<dbReference type="GeneID" id="70246454"/>
<dbReference type="InterPro" id="IPR052202">
    <property type="entry name" value="Yeast_MetPath_Reg"/>
</dbReference>
<evidence type="ECO:0000256" key="1">
    <source>
        <dbReference type="ARBA" id="ARBA00004123"/>
    </source>
</evidence>
<keyword evidence="2" id="KW-0479">Metal-binding</keyword>
<dbReference type="Proteomes" id="UP001201262">
    <property type="component" value="Unassembled WGS sequence"/>
</dbReference>